<proteinExistence type="predicted"/>
<dbReference type="Proteomes" id="UP000327013">
    <property type="component" value="Chromosome 3"/>
</dbReference>
<dbReference type="SUPFAM" id="SSF56281">
    <property type="entry name" value="Metallo-hydrolase/oxidoreductase"/>
    <property type="match status" value="1"/>
</dbReference>
<dbReference type="InterPro" id="IPR001279">
    <property type="entry name" value="Metallo-B-lactamas"/>
</dbReference>
<evidence type="ECO:0000313" key="2">
    <source>
        <dbReference type="EMBL" id="KAE8022968.1"/>
    </source>
</evidence>
<dbReference type="OrthoDB" id="17458at2759"/>
<dbReference type="AlphaFoldDB" id="A0A5N6R0G6"/>
<dbReference type="SUPFAM" id="SSF54862">
    <property type="entry name" value="4Fe-4S ferredoxins"/>
    <property type="match status" value="1"/>
</dbReference>
<dbReference type="EMBL" id="CM017323">
    <property type="protein sequence ID" value="KAE8022968.1"/>
    <property type="molecule type" value="Genomic_DNA"/>
</dbReference>
<keyword evidence="3" id="KW-1185">Reference proteome</keyword>
<feature type="domain" description="Metallo-beta-lactamase" evidence="1">
    <location>
        <begin position="171"/>
        <end position="329"/>
    </location>
</feature>
<dbReference type="Pfam" id="PF00753">
    <property type="entry name" value="Lactamase_B"/>
    <property type="match status" value="1"/>
</dbReference>
<dbReference type="Pfam" id="PF13370">
    <property type="entry name" value="Fer4_13"/>
    <property type="match status" value="1"/>
</dbReference>
<dbReference type="CDD" id="cd07727">
    <property type="entry name" value="YmaE-like_MBL-fold"/>
    <property type="match status" value="1"/>
</dbReference>
<dbReference type="InterPro" id="IPR036866">
    <property type="entry name" value="RibonucZ/Hydroxyglut_hydro"/>
</dbReference>
<dbReference type="PANTHER" id="PTHR42773">
    <property type="entry name" value="METALLO-BETA-LACTAMASE-RELATED"/>
    <property type="match status" value="1"/>
</dbReference>
<gene>
    <name evidence="2" type="ORF">FH972_008728</name>
</gene>
<protein>
    <recommendedName>
        <fullName evidence="1">Metallo-beta-lactamase domain-containing protein</fullName>
    </recommendedName>
</protein>
<sequence>MGMEVGMVVRSIAVRPYPSSSKESLSSPRTRKTFNLYRNSTACRIPVIKSIQSPQAQAQGFTFSRKQRRPQNVDGEFFVDHTCIDCDTCRWMAPQIFTRVDELSAVFKQPTCEEERLKALQALLSCPTNSIHTEKPAPDIRQVQKTFPHPIDEQRIPGVYHCGYHSEKSYGATSYLIVHPEGNILVDSPRFTERLAHNIDMLGGARYMFLTHKDDIADHERWSKRLSCDRILHSLDVEGSTANVEIKLEGSGPWSLGQDIQLIYTPGHSEGSVCLFYKSLKILFTGDHLAMAESGLSIFEQYNYCSVPLQLKSIRALLDLDFKWVLPGHGRRIEFKDHQEKNSTLEAFVQNMSTQLP</sequence>
<dbReference type="PANTHER" id="PTHR42773:SF1">
    <property type="entry name" value="METALLO-BETA-LACTAMASE FAMILY PROTEIN"/>
    <property type="match status" value="1"/>
</dbReference>
<dbReference type="SMART" id="SM00849">
    <property type="entry name" value="Lactamase_B"/>
    <property type="match status" value="1"/>
</dbReference>
<accession>A0A5N6R0G6</accession>
<dbReference type="Gene3D" id="3.60.15.10">
    <property type="entry name" value="Ribonuclease Z/Hydroxyacylglutathione hydrolase-like"/>
    <property type="match status" value="1"/>
</dbReference>
<reference evidence="2 3" key="1">
    <citation type="submission" date="2019-06" db="EMBL/GenBank/DDBJ databases">
        <title>A chromosomal-level reference genome of Carpinus fangiana (Coryloideae, Betulaceae).</title>
        <authorList>
            <person name="Yang X."/>
            <person name="Wang Z."/>
            <person name="Zhang L."/>
            <person name="Hao G."/>
            <person name="Liu J."/>
            <person name="Yang Y."/>
        </authorList>
    </citation>
    <scope>NUCLEOTIDE SEQUENCE [LARGE SCALE GENOMIC DNA]</scope>
    <source>
        <strain evidence="2">Cfa_2016G</strain>
        <tissue evidence="2">Leaf</tissue>
    </source>
</reference>
<evidence type="ECO:0000259" key="1">
    <source>
        <dbReference type="SMART" id="SM00849"/>
    </source>
</evidence>
<organism evidence="2 3">
    <name type="scientific">Carpinus fangiana</name>
    <dbReference type="NCBI Taxonomy" id="176857"/>
    <lineage>
        <taxon>Eukaryota</taxon>
        <taxon>Viridiplantae</taxon>
        <taxon>Streptophyta</taxon>
        <taxon>Embryophyta</taxon>
        <taxon>Tracheophyta</taxon>
        <taxon>Spermatophyta</taxon>
        <taxon>Magnoliopsida</taxon>
        <taxon>eudicotyledons</taxon>
        <taxon>Gunneridae</taxon>
        <taxon>Pentapetalae</taxon>
        <taxon>rosids</taxon>
        <taxon>fabids</taxon>
        <taxon>Fagales</taxon>
        <taxon>Betulaceae</taxon>
        <taxon>Carpinus</taxon>
    </lineage>
</organism>
<name>A0A5N6R0G6_9ROSI</name>
<evidence type="ECO:0000313" key="3">
    <source>
        <dbReference type="Proteomes" id="UP000327013"/>
    </source>
</evidence>
<dbReference type="Gene3D" id="3.30.70.20">
    <property type="match status" value="1"/>
</dbReference>